<dbReference type="EMBL" id="VFBM01000002">
    <property type="protein sequence ID" value="TNX93472.1"/>
    <property type="molecule type" value="Genomic_DNA"/>
</dbReference>
<keyword evidence="1" id="KW-0812">Transmembrane</keyword>
<sequence>MHNFKLKGAPGSKSGDQLYREFKQFEQDILIEDRRAAEFQKKMILIILGLCIGLFIATLTMFL</sequence>
<evidence type="ECO:0000256" key="1">
    <source>
        <dbReference type="SAM" id="Phobius"/>
    </source>
</evidence>
<organism evidence="3 5">
    <name type="scientific">Acinetobacter radioresistens</name>
    <dbReference type="NCBI Taxonomy" id="40216"/>
    <lineage>
        <taxon>Bacteria</taxon>
        <taxon>Pseudomonadati</taxon>
        <taxon>Pseudomonadota</taxon>
        <taxon>Gammaproteobacteria</taxon>
        <taxon>Moraxellales</taxon>
        <taxon>Moraxellaceae</taxon>
        <taxon>Acinetobacter</taxon>
    </lineage>
</organism>
<comment type="caution">
    <text evidence="3">The sequence shown here is derived from an EMBL/GenBank/DDBJ whole genome shotgun (WGS) entry which is preliminary data.</text>
</comment>
<dbReference type="AlphaFoldDB" id="A0A2T1J3V8"/>
<feature type="transmembrane region" description="Helical" evidence="1">
    <location>
        <begin position="43"/>
        <end position="62"/>
    </location>
</feature>
<reference evidence="2 4" key="1">
    <citation type="journal article" date="2018" name="Nat. Biotechnol.">
        <title>A standardized bacterial taxonomy based on genome phylogeny substantially revises the tree of life.</title>
        <authorList>
            <person name="Parks D.H."/>
            <person name="Chuvochina M."/>
            <person name="Waite D.W."/>
            <person name="Rinke C."/>
            <person name="Skarshewski A."/>
            <person name="Chaumeil P.A."/>
            <person name="Hugenholtz P."/>
        </authorList>
    </citation>
    <scope>NUCLEOTIDE SEQUENCE [LARGE SCALE GENOMIC DNA]</scope>
    <source>
        <strain evidence="2">UBA10045</strain>
    </source>
</reference>
<dbReference type="EMBL" id="DPXL01000062">
    <property type="protein sequence ID" value="HCM31030.1"/>
    <property type="molecule type" value="Genomic_DNA"/>
</dbReference>
<name>A0A2T1J3V8_ACIRA</name>
<gene>
    <name evidence="2" type="ORF">DIC32_04935</name>
    <name evidence="3" type="ORF">FHY67_03215</name>
</gene>
<proteinExistence type="predicted"/>
<evidence type="ECO:0000313" key="3">
    <source>
        <dbReference type="EMBL" id="TNX93472.1"/>
    </source>
</evidence>
<evidence type="ECO:0000313" key="4">
    <source>
        <dbReference type="Proteomes" id="UP000262257"/>
    </source>
</evidence>
<dbReference type="Proteomes" id="UP000262257">
    <property type="component" value="Unassembled WGS sequence"/>
</dbReference>
<dbReference type="RefSeq" id="WP_005015619.1">
    <property type="nucleotide sequence ID" value="NZ_CABKOV010000018.1"/>
</dbReference>
<keyword evidence="1" id="KW-0472">Membrane</keyword>
<dbReference type="Proteomes" id="UP000314285">
    <property type="component" value="Unassembled WGS sequence"/>
</dbReference>
<keyword evidence="1" id="KW-1133">Transmembrane helix</keyword>
<protein>
    <submittedName>
        <fullName evidence="3">Uncharacterized protein</fullName>
    </submittedName>
</protein>
<evidence type="ECO:0000313" key="2">
    <source>
        <dbReference type="EMBL" id="HCM31030.1"/>
    </source>
</evidence>
<accession>A0A2T1J3V8</accession>
<reference evidence="3 5" key="2">
    <citation type="submission" date="2019-06" db="EMBL/GenBank/DDBJ databases">
        <title>Genome of Acinetobacter radioresistens APH1, a phenol degrading strain.</title>
        <authorList>
            <person name="Liu Y."/>
        </authorList>
    </citation>
    <scope>NUCLEOTIDE SEQUENCE [LARGE SCALE GENOMIC DNA]</scope>
    <source>
        <strain evidence="3 5">APH1</strain>
    </source>
</reference>
<evidence type="ECO:0000313" key="5">
    <source>
        <dbReference type="Proteomes" id="UP000314285"/>
    </source>
</evidence>